<keyword evidence="11" id="KW-1185">Reference proteome</keyword>
<dbReference type="Gene3D" id="3.30.360.10">
    <property type="entry name" value="Dihydrodipicolinate Reductase, domain 2"/>
    <property type="match status" value="1"/>
</dbReference>
<evidence type="ECO:0000256" key="6">
    <source>
        <dbReference type="ARBA" id="ARBA00050557"/>
    </source>
</evidence>
<reference evidence="10 11" key="1">
    <citation type="submission" date="2017-06" db="EMBL/GenBank/DDBJ databases">
        <authorList>
            <person name="Kim H.J."/>
            <person name="Triplett B.A."/>
        </authorList>
    </citation>
    <scope>NUCLEOTIDE SEQUENCE [LARGE SCALE GENOMIC DNA]</scope>
    <source>
        <strain evidence="10 11">DSM 13116</strain>
    </source>
</reference>
<keyword evidence="3 7" id="KW-0028">Amino-acid biosynthesis</keyword>
<dbReference type="OrthoDB" id="9801289at2"/>
<evidence type="ECO:0000256" key="7">
    <source>
        <dbReference type="HAMAP-Rule" id="MF_00150"/>
    </source>
</evidence>
<protein>
    <recommendedName>
        <fullName evidence="7">N-acetyl-gamma-glutamyl-phosphate reductase</fullName>
        <shortName evidence="7">AGPR</shortName>
        <ecNumber evidence="7">1.2.1.38</ecNumber>
    </recommendedName>
    <alternativeName>
        <fullName evidence="7">N-acetyl-glutamate semialdehyde dehydrogenase</fullName>
        <shortName evidence="7">NAGSA dehydrogenase</shortName>
    </alternativeName>
</protein>
<dbReference type="HAMAP" id="MF_00150">
    <property type="entry name" value="ArgC_type1"/>
    <property type="match status" value="1"/>
</dbReference>
<dbReference type="InterPro" id="IPR050085">
    <property type="entry name" value="AGPR"/>
</dbReference>
<feature type="domain" description="Semialdehyde dehydrogenase NAD-binding" evidence="9">
    <location>
        <begin position="7"/>
        <end position="152"/>
    </location>
</feature>
<dbReference type="PROSITE" id="PS01224">
    <property type="entry name" value="ARGC"/>
    <property type="match status" value="1"/>
</dbReference>
<dbReference type="GO" id="GO:0003942">
    <property type="term" value="F:N-acetyl-gamma-glutamyl-phosphate reductase activity"/>
    <property type="evidence" value="ECO:0007669"/>
    <property type="project" value="UniProtKB-UniRule"/>
</dbReference>
<evidence type="ECO:0000313" key="10">
    <source>
        <dbReference type="EMBL" id="SNR96965.1"/>
    </source>
</evidence>
<dbReference type="InterPro" id="IPR000534">
    <property type="entry name" value="Semialdehyde_DH_NAD-bd"/>
</dbReference>
<dbReference type="NCBIfam" id="TIGR01850">
    <property type="entry name" value="argC"/>
    <property type="match status" value="1"/>
</dbReference>
<evidence type="ECO:0000259" key="9">
    <source>
        <dbReference type="SMART" id="SM00859"/>
    </source>
</evidence>
<dbReference type="SUPFAM" id="SSF55347">
    <property type="entry name" value="Glyceraldehyde-3-phosphate dehydrogenase-like, C-terminal domain"/>
    <property type="match status" value="1"/>
</dbReference>
<comment type="similarity">
    <text evidence="7">Belongs to the NAGSA dehydrogenase family. Type 1 subfamily.</text>
</comment>
<comment type="catalytic activity">
    <reaction evidence="6 7">
        <text>N-acetyl-L-glutamate 5-semialdehyde + phosphate + NADP(+) = N-acetyl-L-glutamyl 5-phosphate + NADPH + H(+)</text>
        <dbReference type="Rhea" id="RHEA:21588"/>
        <dbReference type="ChEBI" id="CHEBI:15378"/>
        <dbReference type="ChEBI" id="CHEBI:29123"/>
        <dbReference type="ChEBI" id="CHEBI:43474"/>
        <dbReference type="ChEBI" id="CHEBI:57783"/>
        <dbReference type="ChEBI" id="CHEBI:57936"/>
        <dbReference type="ChEBI" id="CHEBI:58349"/>
        <dbReference type="EC" id="1.2.1.38"/>
    </reaction>
</comment>
<dbReference type="SUPFAM" id="SSF51735">
    <property type="entry name" value="NAD(P)-binding Rossmann-fold domains"/>
    <property type="match status" value="1"/>
</dbReference>
<evidence type="ECO:0000256" key="1">
    <source>
        <dbReference type="ARBA" id="ARBA00004862"/>
    </source>
</evidence>
<dbReference type="Gene3D" id="3.40.50.720">
    <property type="entry name" value="NAD(P)-binding Rossmann-like Domain"/>
    <property type="match status" value="1"/>
</dbReference>
<dbReference type="GO" id="GO:0070401">
    <property type="term" value="F:NADP+ binding"/>
    <property type="evidence" value="ECO:0007669"/>
    <property type="project" value="InterPro"/>
</dbReference>
<accession>A0A239AMR2</accession>
<dbReference type="UniPathway" id="UPA00068">
    <property type="reaction ID" value="UER00108"/>
</dbReference>
<dbReference type="PANTHER" id="PTHR32338">
    <property type="entry name" value="N-ACETYL-GAMMA-GLUTAMYL-PHOSPHATE REDUCTASE, CHLOROPLASTIC-RELATED-RELATED"/>
    <property type="match status" value="1"/>
</dbReference>
<dbReference type="EC" id="1.2.1.38" evidence="7"/>
<keyword evidence="2 7" id="KW-0055">Arginine biosynthesis</keyword>
<evidence type="ECO:0000256" key="5">
    <source>
        <dbReference type="ARBA" id="ARBA00023002"/>
    </source>
</evidence>
<feature type="active site" evidence="7 8">
    <location>
        <position position="160"/>
    </location>
</feature>
<dbReference type="GO" id="GO:0051287">
    <property type="term" value="F:NAD binding"/>
    <property type="evidence" value="ECO:0007669"/>
    <property type="project" value="InterPro"/>
</dbReference>
<proteinExistence type="inferred from homology"/>
<keyword evidence="4 7" id="KW-0521">NADP</keyword>
<gene>
    <name evidence="7" type="primary">argC</name>
    <name evidence="10" type="ORF">SAMN04488503_2105</name>
</gene>
<evidence type="ECO:0000256" key="8">
    <source>
        <dbReference type="PROSITE-ProRule" id="PRU10010"/>
    </source>
</evidence>
<dbReference type="Pfam" id="PF01118">
    <property type="entry name" value="Semialdhyde_dh"/>
    <property type="match status" value="1"/>
</dbReference>
<dbReference type="GO" id="GO:0005737">
    <property type="term" value="C:cytoplasm"/>
    <property type="evidence" value="ECO:0007669"/>
    <property type="project" value="UniProtKB-SubCell"/>
</dbReference>
<evidence type="ECO:0000313" key="11">
    <source>
        <dbReference type="Proteomes" id="UP000198324"/>
    </source>
</evidence>
<dbReference type="InterPro" id="IPR036291">
    <property type="entry name" value="NAD(P)-bd_dom_sf"/>
</dbReference>
<dbReference type="CDD" id="cd23934">
    <property type="entry name" value="AGPR_1_C"/>
    <property type="match status" value="1"/>
</dbReference>
<dbReference type="SMART" id="SM00859">
    <property type="entry name" value="Semialdhyde_dh"/>
    <property type="match status" value="1"/>
</dbReference>
<dbReference type="FunFam" id="3.30.360.10:FF:000014">
    <property type="entry name" value="N-acetyl-gamma-glutamyl-phosphate reductase"/>
    <property type="match status" value="1"/>
</dbReference>
<evidence type="ECO:0000256" key="3">
    <source>
        <dbReference type="ARBA" id="ARBA00022605"/>
    </source>
</evidence>
<organism evidence="10 11">
    <name type="scientific">Humidesulfovibrio mexicanus</name>
    <dbReference type="NCBI Taxonomy" id="147047"/>
    <lineage>
        <taxon>Bacteria</taxon>
        <taxon>Pseudomonadati</taxon>
        <taxon>Thermodesulfobacteriota</taxon>
        <taxon>Desulfovibrionia</taxon>
        <taxon>Desulfovibrionales</taxon>
        <taxon>Desulfovibrionaceae</taxon>
        <taxon>Humidesulfovibrio</taxon>
    </lineage>
</organism>
<dbReference type="Proteomes" id="UP000198324">
    <property type="component" value="Unassembled WGS sequence"/>
</dbReference>
<dbReference type="PANTHER" id="PTHR32338:SF10">
    <property type="entry name" value="N-ACETYL-GAMMA-GLUTAMYL-PHOSPHATE REDUCTASE, CHLOROPLASTIC-RELATED"/>
    <property type="match status" value="1"/>
</dbReference>
<dbReference type="Pfam" id="PF22698">
    <property type="entry name" value="Semialdhyde_dhC_1"/>
    <property type="match status" value="1"/>
</dbReference>
<dbReference type="CDD" id="cd17895">
    <property type="entry name" value="AGPR_1_N"/>
    <property type="match status" value="1"/>
</dbReference>
<dbReference type="InterPro" id="IPR023013">
    <property type="entry name" value="AGPR_AS"/>
</dbReference>
<evidence type="ECO:0000256" key="4">
    <source>
        <dbReference type="ARBA" id="ARBA00022857"/>
    </source>
</evidence>
<comment type="subcellular location">
    <subcellularLocation>
        <location evidence="7">Cytoplasm</location>
    </subcellularLocation>
</comment>
<dbReference type="GO" id="GO:0006526">
    <property type="term" value="P:L-arginine biosynthetic process"/>
    <property type="evidence" value="ECO:0007669"/>
    <property type="project" value="UniProtKB-UniRule"/>
</dbReference>
<dbReference type="InterPro" id="IPR000706">
    <property type="entry name" value="AGPR_type-1"/>
</dbReference>
<comment type="pathway">
    <text evidence="1 7">Amino-acid biosynthesis; L-arginine biosynthesis; N(2)-acetyl-L-ornithine from L-glutamate: step 3/4.</text>
</comment>
<evidence type="ECO:0000256" key="2">
    <source>
        <dbReference type="ARBA" id="ARBA00022571"/>
    </source>
</evidence>
<name>A0A239AMR2_9BACT</name>
<keyword evidence="7" id="KW-0963">Cytoplasm</keyword>
<dbReference type="AlphaFoldDB" id="A0A239AMR2"/>
<keyword evidence="5 7" id="KW-0560">Oxidoreductase</keyword>
<dbReference type="RefSeq" id="WP_089274331.1">
    <property type="nucleotide sequence ID" value="NZ_FZOC01000004.1"/>
</dbReference>
<dbReference type="EMBL" id="FZOC01000004">
    <property type="protein sequence ID" value="SNR96965.1"/>
    <property type="molecule type" value="Genomic_DNA"/>
</dbReference>
<dbReference type="InterPro" id="IPR058924">
    <property type="entry name" value="AGPR_dimerisation_dom"/>
</dbReference>
<sequence>MANTRIPVGLVGVTGYTGMELARILAGHPGMELVRATSRSEAGRPLSSLYPFLSGPGELGRMGALTITQPDPADLAAACKLVFLAVPHKTAQDIAAALIAKGVKVVDLSADFRLRDKNVYEKWYATPHTQQALLAEAVYGLPELYREDMKRARLIANPGCYPTSAILGLLPALEQGLVSASDIVVDSKSGTTGAGRKAGVGTLFCEVSDSFRAYNLTRHRHTPEIEQEASRLAGEAVALSFNTHLLPMNRGILSTIYTKLARPLSLAEAHAAYAERYAAEGFVRVLPAGQLPETRFVRGTMFCDIGLAVDERLGRLIIVAVIDNLCRGASGQAVLGANLMLGLPEDQGLHLAPLMP</sequence>
<comment type="function">
    <text evidence="7">Catalyzes the NADPH-dependent reduction of N-acetyl-5-glutamyl phosphate to yield N-acetyl-L-glutamate 5-semialdehyde.</text>
</comment>